<evidence type="ECO:0000313" key="2">
    <source>
        <dbReference type="Proteomes" id="UP000018208"/>
    </source>
</evidence>
<name>A0A9P8M0Z4_9EUKA</name>
<dbReference type="KEGG" id="ssao:94295275"/>
<dbReference type="GeneID" id="94295275"/>
<dbReference type="AlphaFoldDB" id="A0A9P8M0Z4"/>
<evidence type="ECO:0000313" key="1">
    <source>
        <dbReference type="EMBL" id="KAH0577898.1"/>
    </source>
</evidence>
<proteinExistence type="predicted"/>
<dbReference type="EMBL" id="AUWU02000001">
    <property type="protein sequence ID" value="KAH0577898.1"/>
    <property type="molecule type" value="Genomic_DNA"/>
</dbReference>
<comment type="caution">
    <text evidence="1">The sequence shown here is derived from an EMBL/GenBank/DDBJ whole genome shotgun (WGS) entry which is preliminary data.</text>
</comment>
<protein>
    <submittedName>
        <fullName evidence="1">Uncharacterized protein</fullName>
    </submittedName>
</protein>
<sequence>MGNCISAETFVGQQVHIELQEDQSNMELDEVQSPQSSIVFGNHYSQIITYNQISKIESLGIDQDSSEYDLSLSI</sequence>
<dbReference type="Proteomes" id="UP000018208">
    <property type="component" value="Unassembled WGS sequence"/>
</dbReference>
<reference evidence="1 2" key="1">
    <citation type="journal article" date="2014" name="PLoS Genet.">
        <title>The Genome of Spironucleus salmonicida Highlights a Fish Pathogen Adapted to Fluctuating Environments.</title>
        <authorList>
            <person name="Xu F."/>
            <person name="Jerlstrom-Hultqvist J."/>
            <person name="Einarsson E."/>
            <person name="Astvaldsson A."/>
            <person name="Svard S.G."/>
            <person name="Andersson J.O."/>
        </authorList>
    </citation>
    <scope>NUCLEOTIDE SEQUENCE [LARGE SCALE GENOMIC DNA]</scope>
    <source>
        <strain evidence="1 2">ATCC 50377</strain>
    </source>
</reference>
<organism evidence="1 2">
    <name type="scientific">Spironucleus salmonicida</name>
    <dbReference type="NCBI Taxonomy" id="348837"/>
    <lineage>
        <taxon>Eukaryota</taxon>
        <taxon>Metamonada</taxon>
        <taxon>Diplomonadida</taxon>
        <taxon>Hexamitidae</taxon>
        <taxon>Hexamitinae</taxon>
        <taxon>Spironucleus</taxon>
    </lineage>
</organism>
<dbReference type="RefSeq" id="XP_067768671.1">
    <property type="nucleotide sequence ID" value="XM_067905189.1"/>
</dbReference>
<keyword evidence="2" id="KW-1185">Reference proteome</keyword>
<accession>A0A9P8M0Z4</accession>
<gene>
    <name evidence="1" type="ORF">SS50377_21252</name>
</gene>